<dbReference type="EMBL" id="QPJU01000002">
    <property type="protein sequence ID" value="RCX10780.1"/>
    <property type="molecule type" value="Genomic_DNA"/>
</dbReference>
<sequence>MGMILLEALLALALLLLIVWWTMFSGRKGGELRQAPRHDETTQATPPVAEGAQKSPKEPPQ</sequence>
<feature type="compositionally biased region" description="Basic and acidic residues" evidence="1">
    <location>
        <begin position="31"/>
        <end position="41"/>
    </location>
</feature>
<keyword evidence="3" id="KW-1185">Reference proteome</keyword>
<comment type="caution">
    <text evidence="2">The sequence shown here is derived from an EMBL/GenBank/DDBJ whole genome shotgun (WGS) entry which is preliminary data.</text>
</comment>
<proteinExistence type="predicted"/>
<dbReference type="Proteomes" id="UP000252174">
    <property type="component" value="Unassembled WGS sequence"/>
</dbReference>
<gene>
    <name evidence="2" type="ORF">DFR45_102181</name>
</gene>
<reference evidence="2 3" key="1">
    <citation type="submission" date="2018-07" db="EMBL/GenBank/DDBJ databases">
        <title>Genomic Encyclopedia of Type Strains, Phase IV (KMG-IV): sequencing the most valuable type-strain genomes for metagenomic binning, comparative biology and taxonomic classification.</title>
        <authorList>
            <person name="Goeker M."/>
        </authorList>
    </citation>
    <scope>NUCLEOTIDE SEQUENCE [LARGE SCALE GENOMIC DNA]</scope>
    <source>
        <strain evidence="2 3">DSM 100911</strain>
    </source>
</reference>
<accession>A0A369AN20</accession>
<name>A0A369AN20_9BURK</name>
<feature type="region of interest" description="Disordered" evidence="1">
    <location>
        <begin position="31"/>
        <end position="61"/>
    </location>
</feature>
<organism evidence="2 3">
    <name type="scientific">Extensimonas vulgaris</name>
    <dbReference type="NCBI Taxonomy" id="1031594"/>
    <lineage>
        <taxon>Bacteria</taxon>
        <taxon>Pseudomonadati</taxon>
        <taxon>Pseudomonadota</taxon>
        <taxon>Betaproteobacteria</taxon>
        <taxon>Burkholderiales</taxon>
        <taxon>Comamonadaceae</taxon>
        <taxon>Extensimonas</taxon>
    </lineage>
</organism>
<protein>
    <submittedName>
        <fullName evidence="2">Uncharacterized protein</fullName>
    </submittedName>
</protein>
<evidence type="ECO:0000313" key="3">
    <source>
        <dbReference type="Proteomes" id="UP000252174"/>
    </source>
</evidence>
<dbReference type="RefSeq" id="WP_114482369.1">
    <property type="nucleotide sequence ID" value="NZ_QPJU01000002.1"/>
</dbReference>
<evidence type="ECO:0000313" key="2">
    <source>
        <dbReference type="EMBL" id="RCX10780.1"/>
    </source>
</evidence>
<evidence type="ECO:0000256" key="1">
    <source>
        <dbReference type="SAM" id="MobiDB-lite"/>
    </source>
</evidence>
<dbReference type="AlphaFoldDB" id="A0A369AN20"/>